<proteinExistence type="predicted"/>
<organism evidence="2 3">
    <name type="scientific">Brassica cretica</name>
    <name type="common">Mustard</name>
    <dbReference type="NCBI Taxonomy" id="69181"/>
    <lineage>
        <taxon>Eukaryota</taxon>
        <taxon>Viridiplantae</taxon>
        <taxon>Streptophyta</taxon>
        <taxon>Embryophyta</taxon>
        <taxon>Tracheophyta</taxon>
        <taxon>Spermatophyta</taxon>
        <taxon>Magnoliopsida</taxon>
        <taxon>eudicotyledons</taxon>
        <taxon>Gunneridae</taxon>
        <taxon>Pentapetalae</taxon>
        <taxon>rosids</taxon>
        <taxon>malvids</taxon>
        <taxon>Brassicales</taxon>
        <taxon>Brassicaceae</taxon>
        <taxon>Brassiceae</taxon>
        <taxon>Brassica</taxon>
    </lineage>
</organism>
<dbReference type="AlphaFoldDB" id="A0A8S9KX63"/>
<evidence type="ECO:0000313" key="2">
    <source>
        <dbReference type="EMBL" id="KAF2597913.1"/>
    </source>
</evidence>
<gene>
    <name evidence="2" type="ORF">F2Q68_00012397</name>
</gene>
<keyword evidence="1" id="KW-0812">Transmembrane</keyword>
<sequence length="70" mass="7930">MKRCRIGGSENRLVTEIEDEAVMTEMSRVCSIPDWITTPQQKGYGPLLTPFRVYLFSTALAFFGLLFPIS</sequence>
<name>A0A8S9KX63_BRACR</name>
<protein>
    <submittedName>
        <fullName evidence="2">Uncharacterized protein</fullName>
    </submittedName>
</protein>
<dbReference type="EMBL" id="QGKW02000717">
    <property type="protein sequence ID" value="KAF2597913.1"/>
    <property type="molecule type" value="Genomic_DNA"/>
</dbReference>
<reference evidence="2" key="1">
    <citation type="submission" date="2019-12" db="EMBL/GenBank/DDBJ databases">
        <title>Genome sequencing and annotation of Brassica cretica.</title>
        <authorList>
            <person name="Studholme D.J."/>
            <person name="Sarris P.F."/>
        </authorList>
    </citation>
    <scope>NUCLEOTIDE SEQUENCE</scope>
    <source>
        <strain evidence="2">PFS-001/15</strain>
        <tissue evidence="2">Leaf</tissue>
    </source>
</reference>
<evidence type="ECO:0000313" key="3">
    <source>
        <dbReference type="Proteomes" id="UP000712281"/>
    </source>
</evidence>
<evidence type="ECO:0000256" key="1">
    <source>
        <dbReference type="SAM" id="Phobius"/>
    </source>
</evidence>
<keyword evidence="1" id="KW-0472">Membrane</keyword>
<dbReference type="Proteomes" id="UP000712281">
    <property type="component" value="Unassembled WGS sequence"/>
</dbReference>
<comment type="caution">
    <text evidence="2">The sequence shown here is derived from an EMBL/GenBank/DDBJ whole genome shotgun (WGS) entry which is preliminary data.</text>
</comment>
<feature type="transmembrane region" description="Helical" evidence="1">
    <location>
        <begin position="51"/>
        <end position="69"/>
    </location>
</feature>
<keyword evidence="1" id="KW-1133">Transmembrane helix</keyword>
<accession>A0A8S9KX63</accession>